<keyword evidence="2" id="KW-0689">Ribosomal protein</keyword>
<comment type="caution">
    <text evidence="4">The sequence shown here is derived from an EMBL/GenBank/DDBJ whole genome shotgun (WGS) entry which is preliminary data.</text>
</comment>
<dbReference type="GO" id="GO:0005840">
    <property type="term" value="C:ribosome"/>
    <property type="evidence" value="ECO:0007669"/>
    <property type="project" value="UniProtKB-KW"/>
</dbReference>
<dbReference type="InterPro" id="IPR053708">
    <property type="entry name" value="Ribosomal_LSU_eL42"/>
</dbReference>
<protein>
    <submittedName>
        <fullName evidence="4">Uncharacterized protein</fullName>
    </submittedName>
</protein>
<name>A0A7J7ERV9_DICBM</name>
<dbReference type="InterPro" id="IPR011332">
    <property type="entry name" value="Ribosomal_zn-bd"/>
</dbReference>
<organism evidence="4 5">
    <name type="scientific">Diceros bicornis minor</name>
    <name type="common">South-central black rhinoceros</name>
    <dbReference type="NCBI Taxonomy" id="77932"/>
    <lineage>
        <taxon>Eukaryota</taxon>
        <taxon>Metazoa</taxon>
        <taxon>Chordata</taxon>
        <taxon>Craniata</taxon>
        <taxon>Vertebrata</taxon>
        <taxon>Euteleostomi</taxon>
        <taxon>Mammalia</taxon>
        <taxon>Eutheria</taxon>
        <taxon>Laurasiatheria</taxon>
        <taxon>Perissodactyla</taxon>
        <taxon>Rhinocerotidae</taxon>
        <taxon>Diceros</taxon>
    </lineage>
</organism>
<keyword evidence="5" id="KW-1185">Reference proteome</keyword>
<sequence>MGRKEELEILQTTAHPTHILWRLSHDSLIIPPVVTAPFEETQGNTVSVPKIHWTFCKSCGQYRPHKVTQYKKGKDTLHAQGKQCYIKKQRSYDLRECWLSRDANILNWERIRRERAK</sequence>
<dbReference type="AlphaFoldDB" id="A0A7J7ERV9"/>
<dbReference type="GO" id="GO:1990904">
    <property type="term" value="C:ribonucleoprotein complex"/>
    <property type="evidence" value="ECO:0007669"/>
    <property type="project" value="UniProtKB-KW"/>
</dbReference>
<dbReference type="SUPFAM" id="SSF57829">
    <property type="entry name" value="Zn-binding ribosomal proteins"/>
    <property type="match status" value="1"/>
</dbReference>
<accession>A0A7J7ERV9</accession>
<keyword evidence="3" id="KW-0687">Ribonucleoprotein</keyword>
<dbReference type="PANTHER" id="PTHR10369">
    <property type="entry name" value="60S RIBOSOMAL PROTEIN L36A/L44"/>
    <property type="match status" value="1"/>
</dbReference>
<dbReference type="Proteomes" id="UP000551758">
    <property type="component" value="Unassembled WGS sequence"/>
</dbReference>
<dbReference type="GO" id="GO:0006412">
    <property type="term" value="P:translation"/>
    <property type="evidence" value="ECO:0007669"/>
    <property type="project" value="InterPro"/>
</dbReference>
<gene>
    <name evidence="4" type="ORF">HPG69_006872</name>
</gene>
<evidence type="ECO:0000313" key="5">
    <source>
        <dbReference type="Proteomes" id="UP000551758"/>
    </source>
</evidence>
<proteinExistence type="inferred from homology"/>
<evidence type="ECO:0000256" key="1">
    <source>
        <dbReference type="ARBA" id="ARBA00009364"/>
    </source>
</evidence>
<dbReference type="GO" id="GO:0003735">
    <property type="term" value="F:structural constituent of ribosome"/>
    <property type="evidence" value="ECO:0007669"/>
    <property type="project" value="InterPro"/>
</dbReference>
<dbReference type="EMBL" id="JACDTQ010002436">
    <property type="protein sequence ID" value="KAF5918532.1"/>
    <property type="molecule type" value="Genomic_DNA"/>
</dbReference>
<reference evidence="4 5" key="1">
    <citation type="journal article" date="2020" name="Mol. Biol. Evol.">
        <title>Interspecific Gene Flow and the Evolution of Specialization in Black and White Rhinoceros.</title>
        <authorList>
            <person name="Moodley Y."/>
            <person name="Westbury M.V."/>
            <person name="Russo I.M."/>
            <person name="Gopalakrishnan S."/>
            <person name="Rakotoarivelo A."/>
            <person name="Olsen R.A."/>
            <person name="Prost S."/>
            <person name="Tunstall T."/>
            <person name="Ryder O.A."/>
            <person name="Dalen L."/>
            <person name="Bruford M.W."/>
        </authorList>
    </citation>
    <scope>NUCLEOTIDE SEQUENCE [LARGE SCALE GENOMIC DNA]</scope>
    <source>
        <strain evidence="4">SBR-YM</strain>
        <tissue evidence="4">Skin</tissue>
    </source>
</reference>
<evidence type="ECO:0000256" key="2">
    <source>
        <dbReference type="ARBA" id="ARBA00022980"/>
    </source>
</evidence>
<dbReference type="InterPro" id="IPR000552">
    <property type="entry name" value="Ribosomal_eL44"/>
</dbReference>
<comment type="similarity">
    <text evidence="1">Belongs to the eukaryotic ribosomal protein eL42 family.</text>
</comment>
<evidence type="ECO:0000313" key="4">
    <source>
        <dbReference type="EMBL" id="KAF5918532.1"/>
    </source>
</evidence>
<evidence type="ECO:0000256" key="3">
    <source>
        <dbReference type="ARBA" id="ARBA00023274"/>
    </source>
</evidence>
<dbReference type="Gene3D" id="3.10.450.80">
    <property type="match status" value="1"/>
</dbReference>